<protein>
    <recommendedName>
        <fullName evidence="2">Antitoxin</fullName>
    </recommendedName>
</protein>
<comment type="function">
    <text evidence="2">Antitoxin component of a type II toxin-antitoxin (TA) system.</text>
</comment>
<sequence length="94" mass="10680">MSAISIREFSHNPSAVFARVERGETFQVTRHGNVIAILTPADSPLQRYAHLVAEGKIRLAEFTTDDLHDMPRYDVPDDIDPLATLLAEREEDYR</sequence>
<name>A0ABU6CIU4_9ACTN</name>
<dbReference type="SUPFAM" id="SSF143120">
    <property type="entry name" value="YefM-like"/>
    <property type="match status" value="1"/>
</dbReference>
<proteinExistence type="inferred from homology"/>
<evidence type="ECO:0000256" key="2">
    <source>
        <dbReference type="RuleBase" id="RU362080"/>
    </source>
</evidence>
<reference evidence="3 4" key="1">
    <citation type="submission" date="2022-10" db="EMBL/GenBank/DDBJ databases">
        <authorList>
            <person name="Xie J."/>
            <person name="Shen N."/>
        </authorList>
    </citation>
    <scope>NUCLEOTIDE SEQUENCE [LARGE SCALE GENOMIC DNA]</scope>
    <source>
        <strain evidence="3 4">DSM 41681</strain>
    </source>
</reference>
<dbReference type="InterPro" id="IPR036165">
    <property type="entry name" value="YefM-like_sf"/>
</dbReference>
<evidence type="ECO:0000256" key="1">
    <source>
        <dbReference type="ARBA" id="ARBA00009981"/>
    </source>
</evidence>
<dbReference type="RefSeq" id="WP_324772376.1">
    <property type="nucleotide sequence ID" value="NZ_BAAATS010000001.1"/>
</dbReference>
<gene>
    <name evidence="3" type="ORF">OKJ48_31110</name>
</gene>
<evidence type="ECO:0000313" key="3">
    <source>
        <dbReference type="EMBL" id="MEB3964648.1"/>
    </source>
</evidence>
<dbReference type="Pfam" id="PF02604">
    <property type="entry name" value="PhdYeFM_antitox"/>
    <property type="match status" value="1"/>
</dbReference>
<comment type="caution">
    <text evidence="3">The sequence shown here is derived from an EMBL/GenBank/DDBJ whole genome shotgun (WGS) entry which is preliminary data.</text>
</comment>
<dbReference type="EMBL" id="JAOZYB010000315">
    <property type="protein sequence ID" value="MEB3964648.1"/>
    <property type="molecule type" value="Genomic_DNA"/>
</dbReference>
<keyword evidence="4" id="KW-1185">Reference proteome</keyword>
<comment type="similarity">
    <text evidence="1 2">Belongs to the phD/YefM antitoxin family.</text>
</comment>
<dbReference type="Gene3D" id="3.40.1620.10">
    <property type="entry name" value="YefM-like domain"/>
    <property type="match status" value="1"/>
</dbReference>
<evidence type="ECO:0000313" key="4">
    <source>
        <dbReference type="Proteomes" id="UP001352223"/>
    </source>
</evidence>
<organism evidence="3 4">
    <name type="scientific">Streptomyces kunmingensis</name>
    <dbReference type="NCBI Taxonomy" id="68225"/>
    <lineage>
        <taxon>Bacteria</taxon>
        <taxon>Bacillati</taxon>
        <taxon>Actinomycetota</taxon>
        <taxon>Actinomycetes</taxon>
        <taxon>Kitasatosporales</taxon>
        <taxon>Streptomycetaceae</taxon>
        <taxon>Streptomyces</taxon>
    </lineage>
</organism>
<dbReference type="Proteomes" id="UP001352223">
    <property type="component" value="Unassembled WGS sequence"/>
</dbReference>
<dbReference type="InterPro" id="IPR006442">
    <property type="entry name" value="Antitoxin_Phd/YefM"/>
</dbReference>
<accession>A0ABU6CIU4</accession>